<evidence type="ECO:0000256" key="5">
    <source>
        <dbReference type="ARBA" id="ARBA00022734"/>
    </source>
</evidence>
<evidence type="ECO:0000256" key="1">
    <source>
        <dbReference type="ARBA" id="ARBA00004167"/>
    </source>
</evidence>
<dbReference type="AlphaFoldDB" id="S3HD80"/>
<keyword evidence="5" id="KW-0430">Lectin</keyword>
<dbReference type="InterPro" id="IPR012413">
    <property type="entry name" value="BA14K"/>
</dbReference>
<sequence>MLKAIKLASVLGVTCVLHVSSLSPAQALSLIAPAAQVKPDDQGAMTAFASGAQGERGEIFLLSKKEIAHVRWCAKRYLSYHATDNTYEMPEGARAECRSPD</sequence>
<keyword evidence="9" id="KW-1185">Reference proteome</keyword>
<organism evidence="8 9">
    <name type="scientific">Rhizobium grahamii CCGE 502</name>
    <dbReference type="NCBI Taxonomy" id="990285"/>
    <lineage>
        <taxon>Bacteria</taxon>
        <taxon>Pseudomonadati</taxon>
        <taxon>Pseudomonadota</taxon>
        <taxon>Alphaproteobacteria</taxon>
        <taxon>Hyphomicrobiales</taxon>
        <taxon>Rhizobiaceae</taxon>
        <taxon>Rhizobium/Agrobacterium group</taxon>
        <taxon>Rhizobium</taxon>
    </lineage>
</organism>
<evidence type="ECO:0000256" key="7">
    <source>
        <dbReference type="SAM" id="SignalP"/>
    </source>
</evidence>
<evidence type="ECO:0000256" key="2">
    <source>
        <dbReference type="ARBA" id="ARBA00010270"/>
    </source>
</evidence>
<protein>
    <recommendedName>
        <fullName evidence="3">Lectin-like protein BA14k</fullName>
    </recommendedName>
</protein>
<evidence type="ECO:0000313" key="9">
    <source>
        <dbReference type="Proteomes" id="UP000014411"/>
    </source>
</evidence>
<dbReference type="GO" id="GO:0016020">
    <property type="term" value="C:membrane"/>
    <property type="evidence" value="ECO:0007669"/>
    <property type="project" value="UniProtKB-SubCell"/>
</dbReference>
<evidence type="ECO:0000256" key="3">
    <source>
        <dbReference type="ARBA" id="ARBA00020552"/>
    </source>
</evidence>
<dbReference type="Pfam" id="PF07886">
    <property type="entry name" value="BA14K"/>
    <property type="match status" value="1"/>
</dbReference>
<dbReference type="GO" id="GO:0030246">
    <property type="term" value="F:carbohydrate binding"/>
    <property type="evidence" value="ECO:0007669"/>
    <property type="project" value="UniProtKB-KW"/>
</dbReference>
<proteinExistence type="inferred from homology"/>
<evidence type="ECO:0000313" key="8">
    <source>
        <dbReference type="EMBL" id="EPE96644.1"/>
    </source>
</evidence>
<keyword evidence="4" id="KW-0472">Membrane</keyword>
<comment type="caution">
    <text evidence="8">The sequence shown here is derived from an EMBL/GenBank/DDBJ whole genome shotgun (WGS) entry which is preliminary data.</text>
</comment>
<dbReference type="EMBL" id="AEYE02000022">
    <property type="protein sequence ID" value="EPE96644.1"/>
    <property type="molecule type" value="Genomic_DNA"/>
</dbReference>
<comment type="function">
    <text evidence="6">Has immunoglobulin-binding and hemagglutination properties, and can bind to mannose. Essential for virulence. May be involved in LPS biosynthesis or polysaccharide transport.</text>
</comment>
<dbReference type="RefSeq" id="WP_016555673.1">
    <property type="nucleotide sequence ID" value="NZ_AEYE02000022.1"/>
</dbReference>
<gene>
    <name evidence="8" type="ORF">RGCCGE502_18450</name>
</gene>
<dbReference type="eggNOG" id="ENOG503141P">
    <property type="taxonomic scope" value="Bacteria"/>
</dbReference>
<feature type="chain" id="PRO_5004520537" description="Lectin-like protein BA14k" evidence="7">
    <location>
        <begin position="26"/>
        <end position="101"/>
    </location>
</feature>
<keyword evidence="4" id="KW-1003">Cell membrane</keyword>
<accession>S3HD80</accession>
<dbReference type="Proteomes" id="UP000014411">
    <property type="component" value="Unassembled WGS sequence"/>
</dbReference>
<comment type="similarity">
    <text evidence="2">Belongs to the BA14k family.</text>
</comment>
<name>S3HD80_9HYPH</name>
<keyword evidence="7" id="KW-0732">Signal</keyword>
<dbReference type="HOGENOM" id="CLU_2289348_0_0_5"/>
<comment type="subcellular location">
    <subcellularLocation>
        <location evidence="1">Membrane</location>
        <topology evidence="1">Single-pass membrane protein</topology>
    </subcellularLocation>
</comment>
<evidence type="ECO:0000256" key="6">
    <source>
        <dbReference type="ARBA" id="ARBA00025321"/>
    </source>
</evidence>
<feature type="signal peptide" evidence="7">
    <location>
        <begin position="1"/>
        <end position="25"/>
    </location>
</feature>
<reference evidence="8 9" key="1">
    <citation type="journal article" date="2012" name="J. Bacteriol.">
        <title>Genome sequence of Rhizobium grahamii CCGE502, a broad-host-range symbiont with low nodulation competitiveness in Phaseolus vulgaris.</title>
        <authorList>
            <person name="Althabegoiti M.J."/>
            <person name="Lozano L."/>
            <person name="Torres-Tejerizo G."/>
            <person name="Ormeno-Orrillo E."/>
            <person name="Rogel M.A."/>
            <person name="Gonzalez V."/>
            <person name="Martinez-Romero E."/>
        </authorList>
    </citation>
    <scope>NUCLEOTIDE SEQUENCE [LARGE SCALE GENOMIC DNA]</scope>
    <source>
        <strain evidence="8 9">CCGE 502</strain>
    </source>
</reference>
<evidence type="ECO:0000256" key="4">
    <source>
        <dbReference type="ARBA" id="ARBA00022475"/>
    </source>
</evidence>